<evidence type="ECO:0000313" key="2">
    <source>
        <dbReference type="EMBL" id="GIJ51455.1"/>
    </source>
</evidence>
<accession>A0A8J3YXB6</accession>
<feature type="domain" description="Macro" evidence="1">
    <location>
        <begin position="17"/>
        <end position="193"/>
    </location>
</feature>
<sequence length="225" mass="23564">MKRQLRVVLADIDTEVVRAWLTAFADEAGVDVHKGSILDEQVDAWVTPTNSAGRMDSGVDAVVRRHLGAGIQLRVQRAIRMQFGGTLPIGSALCVSSGAANPRYLISTPTTVHPGQDVGGPLSVALACAAAFQAIHLQNAKVPGSVRSVALVGLGAGTGRVPPRVCAELMRAGYALFHEHRFGDYDELRATISAQLDAIEHPPAGARVRIAPPRSAAADLAILGG</sequence>
<dbReference type="SUPFAM" id="SSF52949">
    <property type="entry name" value="Macro domain-like"/>
    <property type="match status" value="1"/>
</dbReference>
<dbReference type="Pfam" id="PF01661">
    <property type="entry name" value="Macro"/>
    <property type="match status" value="1"/>
</dbReference>
<organism evidence="2 3">
    <name type="scientific">Virgisporangium aliadipatigenens</name>
    <dbReference type="NCBI Taxonomy" id="741659"/>
    <lineage>
        <taxon>Bacteria</taxon>
        <taxon>Bacillati</taxon>
        <taxon>Actinomycetota</taxon>
        <taxon>Actinomycetes</taxon>
        <taxon>Micromonosporales</taxon>
        <taxon>Micromonosporaceae</taxon>
        <taxon>Virgisporangium</taxon>
    </lineage>
</organism>
<dbReference type="Gene3D" id="3.40.220.10">
    <property type="entry name" value="Leucine Aminopeptidase, subunit E, domain 1"/>
    <property type="match status" value="1"/>
</dbReference>
<protein>
    <recommendedName>
        <fullName evidence="1">Macro domain-containing protein</fullName>
    </recommendedName>
</protein>
<comment type="caution">
    <text evidence="2">The sequence shown here is derived from an EMBL/GenBank/DDBJ whole genome shotgun (WGS) entry which is preliminary data.</text>
</comment>
<proteinExistence type="predicted"/>
<keyword evidence="3" id="KW-1185">Reference proteome</keyword>
<reference evidence="2" key="1">
    <citation type="submission" date="2021-01" db="EMBL/GenBank/DDBJ databases">
        <title>Whole genome shotgun sequence of Virgisporangium aliadipatigenens NBRC 105644.</title>
        <authorList>
            <person name="Komaki H."/>
            <person name="Tamura T."/>
        </authorList>
    </citation>
    <scope>NUCLEOTIDE SEQUENCE</scope>
    <source>
        <strain evidence="2">NBRC 105644</strain>
    </source>
</reference>
<gene>
    <name evidence="2" type="ORF">Val02_83410</name>
</gene>
<dbReference type="EMBL" id="BOPF01000048">
    <property type="protein sequence ID" value="GIJ51455.1"/>
    <property type="molecule type" value="Genomic_DNA"/>
</dbReference>
<dbReference type="Proteomes" id="UP000619260">
    <property type="component" value="Unassembled WGS sequence"/>
</dbReference>
<name>A0A8J3YXB6_9ACTN</name>
<dbReference type="SMART" id="SM00506">
    <property type="entry name" value="A1pp"/>
    <property type="match status" value="1"/>
</dbReference>
<dbReference type="InterPro" id="IPR043472">
    <property type="entry name" value="Macro_dom-like"/>
</dbReference>
<dbReference type="RefSeq" id="WP_203904854.1">
    <property type="nucleotide sequence ID" value="NZ_BOPF01000048.1"/>
</dbReference>
<evidence type="ECO:0000313" key="3">
    <source>
        <dbReference type="Proteomes" id="UP000619260"/>
    </source>
</evidence>
<dbReference type="AlphaFoldDB" id="A0A8J3YXB6"/>
<dbReference type="InterPro" id="IPR002589">
    <property type="entry name" value="Macro_dom"/>
</dbReference>
<evidence type="ECO:0000259" key="1">
    <source>
        <dbReference type="PROSITE" id="PS51154"/>
    </source>
</evidence>
<dbReference type="PROSITE" id="PS51154">
    <property type="entry name" value="MACRO"/>
    <property type="match status" value="1"/>
</dbReference>